<keyword evidence="5" id="KW-1133">Transmembrane helix</keyword>
<dbReference type="PRINTS" id="PR00260">
    <property type="entry name" value="CHEMTRNSDUCR"/>
</dbReference>
<keyword evidence="2 4" id="KW-0807">Transducer</keyword>
<dbReference type="Pfam" id="PF00015">
    <property type="entry name" value="MCPsignal"/>
    <property type="match status" value="1"/>
</dbReference>
<keyword evidence="5" id="KW-0812">Transmembrane</keyword>
<dbReference type="PANTHER" id="PTHR32089">
    <property type="entry name" value="METHYL-ACCEPTING CHEMOTAXIS PROTEIN MCPB"/>
    <property type="match status" value="1"/>
</dbReference>
<evidence type="ECO:0000256" key="5">
    <source>
        <dbReference type="SAM" id="Phobius"/>
    </source>
</evidence>
<comment type="similarity">
    <text evidence="3">Belongs to the methyl-accepting chemotaxis (MCP) protein family.</text>
</comment>
<dbReference type="SUPFAM" id="SSF58104">
    <property type="entry name" value="Methyl-accepting chemotaxis protein (MCP) signaling domain"/>
    <property type="match status" value="1"/>
</dbReference>
<dbReference type="PANTHER" id="PTHR32089:SF112">
    <property type="entry name" value="LYSOZYME-LIKE PROTEIN-RELATED"/>
    <property type="match status" value="1"/>
</dbReference>
<dbReference type="SMART" id="SM00304">
    <property type="entry name" value="HAMP"/>
    <property type="match status" value="1"/>
</dbReference>
<dbReference type="EMBL" id="JBHRYB010000015">
    <property type="protein sequence ID" value="MFC3681574.1"/>
    <property type="molecule type" value="Genomic_DNA"/>
</dbReference>
<organism evidence="8 9">
    <name type="scientific">Bacterioplanoides pacificum</name>
    <dbReference type="NCBI Taxonomy" id="1171596"/>
    <lineage>
        <taxon>Bacteria</taxon>
        <taxon>Pseudomonadati</taxon>
        <taxon>Pseudomonadota</taxon>
        <taxon>Gammaproteobacteria</taxon>
        <taxon>Oceanospirillales</taxon>
        <taxon>Oceanospirillaceae</taxon>
        <taxon>Bacterioplanoides</taxon>
    </lineage>
</organism>
<gene>
    <name evidence="8" type="ORF">ACFOMG_15825</name>
</gene>
<dbReference type="Gene3D" id="1.10.287.950">
    <property type="entry name" value="Methyl-accepting chemotaxis protein"/>
    <property type="match status" value="1"/>
</dbReference>
<protein>
    <submittedName>
        <fullName evidence="8">Methyl-accepting chemotaxis protein</fullName>
    </submittedName>
</protein>
<dbReference type="PROSITE" id="PS50885">
    <property type="entry name" value="HAMP"/>
    <property type="match status" value="1"/>
</dbReference>
<keyword evidence="9" id="KW-1185">Reference proteome</keyword>
<dbReference type="InterPro" id="IPR004090">
    <property type="entry name" value="Chemotax_Me-accpt_rcpt"/>
</dbReference>
<comment type="subcellular location">
    <subcellularLocation>
        <location evidence="1">Membrane</location>
    </subcellularLocation>
</comment>
<feature type="domain" description="HAMP" evidence="7">
    <location>
        <begin position="349"/>
        <end position="395"/>
    </location>
</feature>
<sequence>MLKALMWPAIKFMGRLNYAAKFGLISFLFTLPLIVLSGQVFFGAFETVKKTEAELQGIHTIGELLQLAHAVEAYRDHAAVLPFLSDDGLRQQVAEHKLQLEQRISDAIKHAPSDELREKLKGWQADYGVRLSIEGQNRQTMYSGQLQHYQTAVDKLHALVRQYSQISGLSLDADPSIQSLVALLLNDMPKVFDAAGSARALGIYGLLEKYLKSSTFDLLNDTYDKLIAAEAVMGVVVSAADESGSLTLGETARAANKALENIRFKLDDELISAVSVEMKWQQFSQFMEQEWAALSAIEEQAMPLIKAKLQQRLEGQQNKVRNFVIVIGVVLSVIAYLYIAFFMSIRYTIKHFSKTAGYIANGDLTQEISFNGKDEMGQLRDAFNNMIANIRTTLAAVKESAASVSDNVNDVEGIANRSRGAVQNQLEQTHQVSDALSAMVERAVTVTSLAEAAEQAARSGQLKSDEAGQIVTQVMGEVQRLSQEMENSMEAVNRLAENSSSISSILETIKGIAEQTNLLALNAAIEAARAGEQGRGFAVVADEVRTLASRTQGSAQEIEELISDVQQNIVSAVETMKVNRDMVETTVTNSEQVGTTLSEIQASMGDIQSKTNDIVVTAAEQKDNATALETNLEAIRHGGEETSANAEGTVEAVRKTQAITDSLSQRVDQFKVH</sequence>
<dbReference type="PROSITE" id="PS50111">
    <property type="entry name" value="CHEMOTAXIS_TRANSDUC_2"/>
    <property type="match status" value="1"/>
</dbReference>
<name>A0ABV7VWH7_9GAMM</name>
<evidence type="ECO:0000259" key="7">
    <source>
        <dbReference type="PROSITE" id="PS50885"/>
    </source>
</evidence>
<evidence type="ECO:0000256" key="1">
    <source>
        <dbReference type="ARBA" id="ARBA00004370"/>
    </source>
</evidence>
<reference evidence="9" key="1">
    <citation type="journal article" date="2019" name="Int. J. Syst. Evol. Microbiol.">
        <title>The Global Catalogue of Microorganisms (GCM) 10K type strain sequencing project: providing services to taxonomists for standard genome sequencing and annotation.</title>
        <authorList>
            <consortium name="The Broad Institute Genomics Platform"/>
            <consortium name="The Broad Institute Genome Sequencing Center for Infectious Disease"/>
            <person name="Wu L."/>
            <person name="Ma J."/>
        </authorList>
    </citation>
    <scope>NUCLEOTIDE SEQUENCE [LARGE SCALE GENOMIC DNA]</scope>
    <source>
        <strain evidence="9">KCTC 42424</strain>
    </source>
</reference>
<evidence type="ECO:0000256" key="4">
    <source>
        <dbReference type="PROSITE-ProRule" id="PRU00284"/>
    </source>
</evidence>
<dbReference type="Proteomes" id="UP001595722">
    <property type="component" value="Unassembled WGS sequence"/>
</dbReference>
<comment type="caution">
    <text evidence="8">The sequence shown here is derived from an EMBL/GenBank/DDBJ whole genome shotgun (WGS) entry which is preliminary data.</text>
</comment>
<keyword evidence="5" id="KW-0472">Membrane</keyword>
<dbReference type="Pfam" id="PF00672">
    <property type="entry name" value="HAMP"/>
    <property type="match status" value="1"/>
</dbReference>
<evidence type="ECO:0000256" key="2">
    <source>
        <dbReference type="ARBA" id="ARBA00023224"/>
    </source>
</evidence>
<feature type="domain" description="Methyl-accepting transducer" evidence="6">
    <location>
        <begin position="400"/>
        <end position="636"/>
    </location>
</feature>
<dbReference type="InterPro" id="IPR004089">
    <property type="entry name" value="MCPsignal_dom"/>
</dbReference>
<dbReference type="SMART" id="SM00283">
    <property type="entry name" value="MA"/>
    <property type="match status" value="1"/>
</dbReference>
<feature type="transmembrane region" description="Helical" evidence="5">
    <location>
        <begin position="323"/>
        <end position="345"/>
    </location>
</feature>
<evidence type="ECO:0000313" key="9">
    <source>
        <dbReference type="Proteomes" id="UP001595722"/>
    </source>
</evidence>
<evidence type="ECO:0000313" key="8">
    <source>
        <dbReference type="EMBL" id="MFC3681574.1"/>
    </source>
</evidence>
<dbReference type="InterPro" id="IPR003660">
    <property type="entry name" value="HAMP_dom"/>
</dbReference>
<proteinExistence type="inferred from homology"/>
<evidence type="ECO:0000256" key="3">
    <source>
        <dbReference type="ARBA" id="ARBA00029447"/>
    </source>
</evidence>
<dbReference type="RefSeq" id="WP_376868056.1">
    <property type="nucleotide sequence ID" value="NZ_JBHRYB010000015.1"/>
</dbReference>
<evidence type="ECO:0000259" key="6">
    <source>
        <dbReference type="PROSITE" id="PS50111"/>
    </source>
</evidence>
<dbReference type="CDD" id="cd06225">
    <property type="entry name" value="HAMP"/>
    <property type="match status" value="1"/>
</dbReference>
<dbReference type="CDD" id="cd11386">
    <property type="entry name" value="MCP_signal"/>
    <property type="match status" value="1"/>
</dbReference>
<accession>A0ABV7VWH7</accession>